<gene>
    <name evidence="3" type="ORF">MVES_003408</name>
</gene>
<organism evidence="3 4">
    <name type="scientific">Malassezia vespertilionis</name>
    <dbReference type="NCBI Taxonomy" id="2020962"/>
    <lineage>
        <taxon>Eukaryota</taxon>
        <taxon>Fungi</taxon>
        <taxon>Dikarya</taxon>
        <taxon>Basidiomycota</taxon>
        <taxon>Ustilaginomycotina</taxon>
        <taxon>Malasseziomycetes</taxon>
        <taxon>Malasseziales</taxon>
        <taxon>Malasseziaceae</taxon>
        <taxon>Malassezia</taxon>
    </lineage>
</organism>
<protein>
    <submittedName>
        <fullName evidence="3">Uncharacterized protein</fullName>
    </submittedName>
</protein>
<sequence length="315" mass="33852">MPPSEERVAILGASSLDGLGAGFLQQYLETGRRQIVIVGRRLQALEEVRHAALEKTQGKRHPDAQVHIFVADCTKPRDVLELRGFIDMRMHGLDTLQIVFGVTSILPLLGLANADPCGVNADDQKMTALQADAIGLDAIAQTVQQSSDSNLKGTALVLGALIPMLQTTSKDPVVVATGSIAGLLPAPTRSVYCATKAAQHFLVDSVALECQTQAGTPVPGTDKKRALVRFLLIAPGPIQNTFVAKYAVDSVAGPRDNRSKALEVHDVVRTTLNKVDSVGSGLLVMPQYLFAAHLLSKFNVTKGITERIAHKMYRY</sequence>
<dbReference type="CDD" id="cd05233">
    <property type="entry name" value="SDR_c"/>
    <property type="match status" value="1"/>
</dbReference>
<dbReference type="PANTHER" id="PTHR44196:SF1">
    <property type="entry name" value="DEHYDROGENASE_REDUCTASE SDR FAMILY MEMBER 7B"/>
    <property type="match status" value="1"/>
</dbReference>
<dbReference type="Proteomes" id="UP000232875">
    <property type="component" value="Unassembled WGS sequence"/>
</dbReference>
<keyword evidence="2" id="KW-0560">Oxidoreductase</keyword>
<proteinExistence type="inferred from homology"/>
<dbReference type="SUPFAM" id="SSF51735">
    <property type="entry name" value="NAD(P)-binding Rossmann-fold domains"/>
    <property type="match status" value="1"/>
</dbReference>
<dbReference type="GO" id="GO:0016491">
    <property type="term" value="F:oxidoreductase activity"/>
    <property type="evidence" value="ECO:0007669"/>
    <property type="project" value="UniProtKB-KW"/>
</dbReference>
<name>A0A2N1J7S5_9BASI</name>
<accession>A0A2N1J7S5</accession>
<dbReference type="EMBL" id="KZ454994">
    <property type="protein sequence ID" value="PKI82615.1"/>
    <property type="molecule type" value="Genomic_DNA"/>
</dbReference>
<dbReference type="GO" id="GO:0016020">
    <property type="term" value="C:membrane"/>
    <property type="evidence" value="ECO:0007669"/>
    <property type="project" value="TreeGrafter"/>
</dbReference>
<reference evidence="3 4" key="1">
    <citation type="submission" date="2017-10" db="EMBL/GenBank/DDBJ databases">
        <title>A novel species of cold-tolerant Malassezia isolated from bats.</title>
        <authorList>
            <person name="Lorch J.M."/>
            <person name="Palmer J.M."/>
            <person name="Vanderwolf K.J."/>
            <person name="Schmidt K.Z."/>
            <person name="Verant M.L."/>
            <person name="Weller T.J."/>
            <person name="Blehert D.S."/>
        </authorList>
    </citation>
    <scope>NUCLEOTIDE SEQUENCE [LARGE SCALE GENOMIC DNA]</scope>
    <source>
        <strain evidence="3 4">NWHC:44797-103</strain>
    </source>
</reference>
<keyword evidence="4" id="KW-1185">Reference proteome</keyword>
<dbReference type="STRING" id="2020962.A0A2N1J7S5"/>
<dbReference type="PANTHER" id="PTHR44196">
    <property type="entry name" value="DEHYDROGENASE/REDUCTASE SDR FAMILY MEMBER 7B"/>
    <property type="match status" value="1"/>
</dbReference>
<dbReference type="Gene3D" id="3.40.50.720">
    <property type="entry name" value="NAD(P)-binding Rossmann-like Domain"/>
    <property type="match status" value="1"/>
</dbReference>
<dbReference type="InterPro" id="IPR002347">
    <property type="entry name" value="SDR_fam"/>
</dbReference>
<dbReference type="OrthoDB" id="37659at2759"/>
<evidence type="ECO:0000256" key="2">
    <source>
        <dbReference type="ARBA" id="ARBA00023002"/>
    </source>
</evidence>
<dbReference type="AlphaFoldDB" id="A0A2N1J7S5"/>
<comment type="similarity">
    <text evidence="1">Belongs to the short-chain dehydrogenases/reductases (SDR) family.</text>
</comment>
<evidence type="ECO:0000313" key="3">
    <source>
        <dbReference type="EMBL" id="PKI82615.1"/>
    </source>
</evidence>
<dbReference type="InterPro" id="IPR036291">
    <property type="entry name" value="NAD(P)-bd_dom_sf"/>
</dbReference>
<dbReference type="Pfam" id="PF00106">
    <property type="entry name" value="adh_short"/>
    <property type="match status" value="1"/>
</dbReference>
<evidence type="ECO:0000256" key="1">
    <source>
        <dbReference type="ARBA" id="ARBA00006484"/>
    </source>
</evidence>
<evidence type="ECO:0000313" key="4">
    <source>
        <dbReference type="Proteomes" id="UP000232875"/>
    </source>
</evidence>